<protein>
    <submittedName>
        <fullName evidence="3">Putative endonuclease</fullName>
    </submittedName>
</protein>
<reference evidence="3 4" key="1">
    <citation type="submission" date="2016-10" db="EMBL/GenBank/DDBJ databases">
        <authorList>
            <person name="de Groot N.N."/>
        </authorList>
    </citation>
    <scope>NUCLEOTIDE SEQUENCE [LARGE SCALE GENOMIC DNA]</scope>
    <source>
        <strain evidence="3 4">DSM 20581</strain>
    </source>
</reference>
<feature type="domain" description="GIY-YIG" evidence="2">
    <location>
        <begin position="9"/>
        <end position="86"/>
    </location>
</feature>
<comment type="similarity">
    <text evidence="1">Belongs to the UPF0213 family.</text>
</comment>
<dbReference type="InterPro" id="IPR000305">
    <property type="entry name" value="GIY-YIG_endonuc"/>
</dbReference>
<dbReference type="Gene3D" id="3.40.1440.10">
    <property type="entry name" value="GIY-YIG endonuclease"/>
    <property type="match status" value="1"/>
</dbReference>
<dbReference type="SMART" id="SM00465">
    <property type="entry name" value="GIYc"/>
    <property type="match status" value="1"/>
</dbReference>
<keyword evidence="3" id="KW-0378">Hydrolase</keyword>
<organism evidence="3 4">
    <name type="scientific">Desemzia incerta</name>
    <dbReference type="NCBI Taxonomy" id="82801"/>
    <lineage>
        <taxon>Bacteria</taxon>
        <taxon>Bacillati</taxon>
        <taxon>Bacillota</taxon>
        <taxon>Bacilli</taxon>
        <taxon>Lactobacillales</taxon>
        <taxon>Carnobacteriaceae</taxon>
        <taxon>Desemzia</taxon>
    </lineage>
</organism>
<evidence type="ECO:0000313" key="4">
    <source>
        <dbReference type="Proteomes" id="UP000199136"/>
    </source>
</evidence>
<name>A0A1I5YKU0_9LACT</name>
<dbReference type="Pfam" id="PF01541">
    <property type="entry name" value="GIY-YIG"/>
    <property type="match status" value="1"/>
</dbReference>
<dbReference type="AlphaFoldDB" id="A0A1I5YKU0"/>
<evidence type="ECO:0000313" key="3">
    <source>
        <dbReference type="EMBL" id="SFQ44864.1"/>
    </source>
</evidence>
<sequence length="124" mass="14370">MLCYLEKKVISYFYVLFCADGTFYGGYTTDLKRREAEHNAGTGAKYTKPSNRRPAKMIYAEGFFTRSEATKAEYAFKKQTRKKKESYLMQRGVKFPLDTRQACVVNLEMVETKEETAHVSAKEF</sequence>
<keyword evidence="4" id="KW-1185">Reference proteome</keyword>
<keyword evidence="3" id="KW-0255">Endonuclease</keyword>
<dbReference type="CDD" id="cd10456">
    <property type="entry name" value="GIY-YIG_UPF0213"/>
    <property type="match status" value="1"/>
</dbReference>
<evidence type="ECO:0000256" key="1">
    <source>
        <dbReference type="ARBA" id="ARBA00007435"/>
    </source>
</evidence>
<dbReference type="PANTHER" id="PTHR34477">
    <property type="entry name" value="UPF0213 PROTEIN YHBQ"/>
    <property type="match status" value="1"/>
</dbReference>
<evidence type="ECO:0000259" key="2">
    <source>
        <dbReference type="PROSITE" id="PS50164"/>
    </source>
</evidence>
<dbReference type="PROSITE" id="PS50164">
    <property type="entry name" value="GIY_YIG"/>
    <property type="match status" value="1"/>
</dbReference>
<proteinExistence type="inferred from homology"/>
<dbReference type="Proteomes" id="UP000199136">
    <property type="component" value="Unassembled WGS sequence"/>
</dbReference>
<dbReference type="EMBL" id="FOXW01000009">
    <property type="protein sequence ID" value="SFQ44864.1"/>
    <property type="molecule type" value="Genomic_DNA"/>
</dbReference>
<keyword evidence="3" id="KW-0540">Nuclease</keyword>
<accession>A0A1I5YKU0</accession>
<dbReference type="STRING" id="82801.SAMN04488506_2088"/>
<dbReference type="InterPro" id="IPR035901">
    <property type="entry name" value="GIY-YIG_endonuc_sf"/>
</dbReference>
<dbReference type="GO" id="GO:0004519">
    <property type="term" value="F:endonuclease activity"/>
    <property type="evidence" value="ECO:0007669"/>
    <property type="project" value="UniProtKB-KW"/>
</dbReference>
<dbReference type="SUPFAM" id="SSF82771">
    <property type="entry name" value="GIY-YIG endonuclease"/>
    <property type="match status" value="1"/>
</dbReference>
<dbReference type="PANTHER" id="PTHR34477:SF1">
    <property type="entry name" value="UPF0213 PROTEIN YHBQ"/>
    <property type="match status" value="1"/>
</dbReference>
<dbReference type="InterPro" id="IPR050190">
    <property type="entry name" value="UPF0213_domain"/>
</dbReference>
<gene>
    <name evidence="3" type="ORF">SAMN04488506_2088</name>
</gene>